<gene>
    <name evidence="6" type="primary">flgL</name>
    <name evidence="6" type="ORF">E9934_08490</name>
</gene>
<dbReference type="PANTHER" id="PTHR42792">
    <property type="entry name" value="FLAGELLIN"/>
    <property type="match status" value="1"/>
</dbReference>
<evidence type="ECO:0000256" key="1">
    <source>
        <dbReference type="ARBA" id="ARBA00004365"/>
    </source>
</evidence>
<comment type="subcellular location">
    <subcellularLocation>
        <location evidence="1">Bacterial flagellum</location>
    </subcellularLocation>
</comment>
<dbReference type="Pfam" id="PF00669">
    <property type="entry name" value="Flagellin_N"/>
    <property type="match status" value="1"/>
</dbReference>
<dbReference type="SUPFAM" id="SSF64518">
    <property type="entry name" value="Phase 1 flagellin"/>
    <property type="match status" value="1"/>
</dbReference>
<sequence length="296" mass="30980">MAIGRVTQRMMTHSSLENLQRGLGNLATLQERLSTGRVINRPSDDPTGTTSAMRLRTSLADQAQYARNAMDGLGWLTQADSAMDSVTTTVKRARDLALQGANASTAGVVAREALAVEVDGLREELLAIANTTYLDSPVFGGVTGGTVAYDATGAYVGVPGDVNRRIAGDVVVKVDVNGADVFGSGPTSAFAELEALSVALRAGNQTAINAAIDTLNSRVDTVTSARTAAGTRFQRLEKAEVAAGDSSLSLENQLSTIENADLAATTVDLKMQEVAYQAALAATSRVMQPSLLDFLR</sequence>
<keyword evidence="3" id="KW-0975">Bacterial flagellum</keyword>
<dbReference type="AlphaFoldDB" id="A0A4S8NDN5"/>
<comment type="similarity">
    <text evidence="2">Belongs to the bacterial flagellin family.</text>
</comment>
<organism evidence="6 7">
    <name type="scientific">Nocardioides caeni</name>
    <dbReference type="NCBI Taxonomy" id="574700"/>
    <lineage>
        <taxon>Bacteria</taxon>
        <taxon>Bacillati</taxon>
        <taxon>Actinomycetota</taxon>
        <taxon>Actinomycetes</taxon>
        <taxon>Propionibacteriales</taxon>
        <taxon>Nocardioidaceae</taxon>
        <taxon>Nocardioides</taxon>
    </lineage>
</organism>
<dbReference type="GO" id="GO:0071973">
    <property type="term" value="P:bacterial-type flagellum-dependent cell motility"/>
    <property type="evidence" value="ECO:0007669"/>
    <property type="project" value="InterPro"/>
</dbReference>
<keyword evidence="7" id="KW-1185">Reference proteome</keyword>
<accession>A0A4S8NDN5</accession>
<evidence type="ECO:0000256" key="2">
    <source>
        <dbReference type="ARBA" id="ARBA00005709"/>
    </source>
</evidence>
<dbReference type="EMBL" id="STGW01000004">
    <property type="protein sequence ID" value="THV14683.1"/>
    <property type="molecule type" value="Genomic_DNA"/>
</dbReference>
<keyword evidence="6" id="KW-0969">Cilium</keyword>
<keyword evidence="6" id="KW-0966">Cell projection</keyword>
<dbReference type="InterPro" id="IPR001492">
    <property type="entry name" value="Flagellin"/>
</dbReference>
<feature type="domain" description="Flagellin C-terminal" evidence="5">
    <location>
        <begin position="213"/>
        <end position="295"/>
    </location>
</feature>
<evidence type="ECO:0000313" key="6">
    <source>
        <dbReference type="EMBL" id="THV14683.1"/>
    </source>
</evidence>
<name>A0A4S8NDN5_9ACTN</name>
<evidence type="ECO:0000259" key="5">
    <source>
        <dbReference type="Pfam" id="PF00700"/>
    </source>
</evidence>
<dbReference type="GO" id="GO:0009424">
    <property type="term" value="C:bacterial-type flagellum hook"/>
    <property type="evidence" value="ECO:0007669"/>
    <property type="project" value="InterPro"/>
</dbReference>
<dbReference type="Pfam" id="PF00700">
    <property type="entry name" value="Flagellin_C"/>
    <property type="match status" value="1"/>
</dbReference>
<dbReference type="GO" id="GO:0005198">
    <property type="term" value="F:structural molecule activity"/>
    <property type="evidence" value="ECO:0007669"/>
    <property type="project" value="InterPro"/>
</dbReference>
<comment type="caution">
    <text evidence="6">The sequence shown here is derived from an EMBL/GenBank/DDBJ whole genome shotgun (WGS) entry which is preliminary data.</text>
</comment>
<dbReference type="PANTHER" id="PTHR42792:SF1">
    <property type="entry name" value="FLAGELLAR HOOK-ASSOCIATED PROTEIN 3"/>
    <property type="match status" value="1"/>
</dbReference>
<dbReference type="PRINTS" id="PR00207">
    <property type="entry name" value="FLAGELLIN"/>
</dbReference>
<dbReference type="InterPro" id="IPR046358">
    <property type="entry name" value="Flagellin_C"/>
</dbReference>
<proteinExistence type="inferred from homology"/>
<dbReference type="NCBIfam" id="TIGR02550">
    <property type="entry name" value="flagell_flgL"/>
    <property type="match status" value="1"/>
</dbReference>
<evidence type="ECO:0000313" key="7">
    <source>
        <dbReference type="Proteomes" id="UP000307087"/>
    </source>
</evidence>
<dbReference type="RefSeq" id="WP_136562446.1">
    <property type="nucleotide sequence ID" value="NZ_BAABLS010000003.1"/>
</dbReference>
<dbReference type="Gene3D" id="1.20.1330.10">
    <property type="entry name" value="f41 fragment of flagellin, N-terminal domain"/>
    <property type="match status" value="1"/>
</dbReference>
<reference evidence="6 7" key="1">
    <citation type="journal article" date="2009" name="Int. J. Syst. Evol. Microbiol.">
        <title>Nocardioides caeni sp. nov., isolated from wastewater.</title>
        <authorList>
            <person name="Yoon J.H."/>
            <person name="Kang S.J."/>
            <person name="Park S."/>
            <person name="Kim W."/>
            <person name="Oh T.K."/>
        </authorList>
    </citation>
    <scope>NUCLEOTIDE SEQUENCE [LARGE SCALE GENOMIC DNA]</scope>
    <source>
        <strain evidence="6 7">DSM 23134</strain>
    </source>
</reference>
<dbReference type="Proteomes" id="UP000307087">
    <property type="component" value="Unassembled WGS sequence"/>
</dbReference>
<keyword evidence="6" id="KW-0282">Flagellum</keyword>
<dbReference type="InterPro" id="IPR001029">
    <property type="entry name" value="Flagellin_N"/>
</dbReference>
<dbReference type="InterPro" id="IPR013384">
    <property type="entry name" value="Flagell_FlgL"/>
</dbReference>
<feature type="domain" description="Flagellin N-terminal" evidence="4">
    <location>
        <begin position="8"/>
        <end position="132"/>
    </location>
</feature>
<dbReference type="OrthoDB" id="9758307at2"/>
<evidence type="ECO:0000259" key="4">
    <source>
        <dbReference type="Pfam" id="PF00669"/>
    </source>
</evidence>
<protein>
    <submittedName>
        <fullName evidence="6">Flagellar hook-associated protein 3</fullName>
    </submittedName>
</protein>
<evidence type="ECO:0000256" key="3">
    <source>
        <dbReference type="ARBA" id="ARBA00023143"/>
    </source>
</evidence>